<evidence type="ECO:0000256" key="4">
    <source>
        <dbReference type="ARBA" id="ARBA00022448"/>
    </source>
</evidence>
<dbReference type="GO" id="GO:0009279">
    <property type="term" value="C:cell outer membrane"/>
    <property type="evidence" value="ECO:0007669"/>
    <property type="project" value="UniProtKB-SubCell"/>
</dbReference>
<reference evidence="14" key="1">
    <citation type="submission" date="2010-09" db="EMBL/GenBank/DDBJ databases">
        <title>Complete sequence of chromosome2 of Burkholderia sp. CCGE1003.</title>
        <authorList>
            <consortium name="US DOE Joint Genome Institute"/>
            <person name="Lucas S."/>
            <person name="Copeland A."/>
            <person name="Lapidus A."/>
            <person name="Cheng J.-F."/>
            <person name="Bruce D."/>
            <person name="Goodwin L."/>
            <person name="Pitluck S."/>
            <person name="Daligault H."/>
            <person name="Davenport K."/>
            <person name="Detter J.C."/>
            <person name="Han C."/>
            <person name="Tapia R."/>
            <person name="Land M."/>
            <person name="Hauser L."/>
            <person name="Jeffries C."/>
            <person name="Kyrpides N."/>
            <person name="Ivanova N."/>
            <person name="Ovchinnikova G."/>
            <person name="Martinez-Romero E."/>
            <person name="Rogel M.A."/>
            <person name="Auchtung J."/>
            <person name="Tiedje J.M."/>
            <person name="Woyke T."/>
        </authorList>
    </citation>
    <scope>NUCLEOTIDE SEQUENCE</scope>
    <source>
        <strain evidence="14">CCGE1003</strain>
    </source>
</reference>
<dbReference type="InterPro" id="IPR024973">
    <property type="entry name" value="ESPR"/>
</dbReference>
<sequence>MLNKTYKAVWNEAKRVYIAASEVTRSGGAKCASICRALAAASAGLFGALALVQPAAAQDCTSAGCTEITNALFYDSGAHDIVTLGNPGTPVRVTNVAAGALNPYSTDAVNGAQLHATNDAVSQNAASISDLAGNIASGQIGLVQQDPDTRALTVGQGTDGNSVDFTGTGGPRELLGVAAGTTAQSAVNVAQLKQVVSTLGGGASVSANGSIVGPKYYLQSGTQTTVGSALTSLDTGIATLKSQVVSGSIGLVRQDPDSRDILLATSSPGIRVNVAGLNGNRTLTGLARGAIGESSTDAVNGAQLYRNAATVAAALGGGSAVTADGTPKAPAYTIGGSTYNDVGSALAAAVNTSVATSTAASAAASASTIAAATANSVQYDSSTRDLLTLGNAGAPVRVTNVRAANLTSNSVDAVNGGQLFATNQIVAQNSDNIANLDRRVTSSAADIADLDQRTSANTTKIAGLDTRTTALEGNLTNVAKQITNGEIGLVQQDMTSHVISIGQGTDGGRVDLGGTGGARQLTGVAAGLTDSSAINFAQFSPVVAALGGGAQINTDGTVTGPTYHVQRGTQNNVGDALDSLDNGLTALQQNVEKGGIGVVTQDPASRVIKIGATTDGRSVNVAGTQGNRVVTGVGRGSLNATSTDAVNGSQLFAQAASTATALGGGSTVNADGSVSAPAYKVGGQVVNSVGGALGNLDSRVTQNSNDIAGLQSTVGRINGTVVNALQYDSSAHDKVTLGGTTANAPAVQLTNLKNGEVSATSSDAVTGAQLWQTNQQISSIDQTVKNYATTGNGYVAANSSASAPLASGNGSLALGGGAKASAANSVALGEGSVADQPDTVSVGSSGNERRITNLAAGRAPGDAVNVQQFQSGMGDLARRAYAGAASAMAMNMVPEVDATKNLAIGVGTAGYMGYQAVAVGLSARVAQNFKVKLSAGISSVTTAVGAGAAYQW</sequence>
<dbReference type="InterPro" id="IPR008635">
    <property type="entry name" value="Coiled_stalk_dom"/>
</dbReference>
<dbReference type="EMBL" id="CP002218">
    <property type="protein sequence ID" value="ADN60238.1"/>
    <property type="molecule type" value="Genomic_DNA"/>
</dbReference>
<dbReference type="SUPFAM" id="SSF54523">
    <property type="entry name" value="Pili subunits"/>
    <property type="match status" value="1"/>
</dbReference>
<dbReference type="Pfam" id="PF03895">
    <property type="entry name" value="YadA_anchor"/>
    <property type="match status" value="1"/>
</dbReference>
<feature type="domain" description="Trimeric autotransporter adhesin YadA-like stalk" evidence="12">
    <location>
        <begin position="176"/>
        <end position="209"/>
    </location>
</feature>
<feature type="domain" description="Trimeric autotransporter adhesin YadA-like stalk" evidence="12">
    <location>
        <begin position="92"/>
        <end position="135"/>
    </location>
</feature>
<dbReference type="eggNOG" id="COG5295">
    <property type="taxonomic scope" value="Bacteria"/>
</dbReference>
<evidence type="ECO:0000256" key="5">
    <source>
        <dbReference type="ARBA" id="ARBA00022452"/>
    </source>
</evidence>
<feature type="domain" description="Trimeric autotransporter adhesin YadA-like stalk" evidence="12">
    <location>
        <begin position="397"/>
        <end position="436"/>
    </location>
</feature>
<dbReference type="InterPro" id="IPR011049">
    <property type="entry name" value="Serralysin-like_metalloprot_C"/>
</dbReference>
<keyword evidence="10" id="KW-0998">Cell outer membrane</keyword>
<evidence type="ECO:0000256" key="2">
    <source>
        <dbReference type="ARBA" id="ARBA00004442"/>
    </source>
</evidence>
<feature type="domain" description="Trimeric autotransporter adhesin YadA-like stalk" evidence="12">
    <location>
        <begin position="283"/>
        <end position="324"/>
    </location>
</feature>
<evidence type="ECO:0000256" key="9">
    <source>
        <dbReference type="ARBA" id="ARBA00023136"/>
    </source>
</evidence>
<evidence type="ECO:0000256" key="6">
    <source>
        <dbReference type="ARBA" id="ARBA00022692"/>
    </source>
</evidence>
<dbReference type="Gene3D" id="3.30.1300.30">
    <property type="entry name" value="GSPII I/J protein-like"/>
    <property type="match status" value="1"/>
</dbReference>
<feature type="domain" description="Trimeric autotransporter adhesin YadA-like stalk" evidence="12">
    <location>
        <begin position="748"/>
        <end position="786"/>
    </location>
</feature>
<keyword evidence="7" id="KW-0732">Signal</keyword>
<dbReference type="InterPro" id="IPR045584">
    <property type="entry name" value="Pilin-like"/>
</dbReference>
<dbReference type="OrthoDB" id="1632057at2"/>
<evidence type="ECO:0000256" key="1">
    <source>
        <dbReference type="ARBA" id="ARBA00004241"/>
    </source>
</evidence>
<keyword evidence="9" id="KW-0472">Membrane</keyword>
<dbReference type="HOGENOM" id="CLU_309441_0_0_4"/>
<comment type="similarity">
    <text evidence="3">Belongs to the autotransporter-2 (AT-2) (TC 1.B.40) family.</text>
</comment>
<evidence type="ECO:0000256" key="3">
    <source>
        <dbReference type="ARBA" id="ARBA00005848"/>
    </source>
</evidence>
<dbReference type="Pfam" id="PF13018">
    <property type="entry name" value="ESPR"/>
    <property type="match status" value="1"/>
</dbReference>
<dbReference type="InterPro" id="IPR005594">
    <property type="entry name" value="YadA_C"/>
</dbReference>
<accession>E1TF08</accession>
<dbReference type="AlphaFoldDB" id="E1TF08"/>
<dbReference type="Pfam" id="PF05662">
    <property type="entry name" value="YadA_stalk"/>
    <property type="match status" value="7"/>
</dbReference>
<dbReference type="GO" id="GO:0009986">
    <property type="term" value="C:cell surface"/>
    <property type="evidence" value="ECO:0007669"/>
    <property type="project" value="UniProtKB-SubCell"/>
</dbReference>
<evidence type="ECO:0000259" key="13">
    <source>
        <dbReference type="Pfam" id="PF13018"/>
    </source>
</evidence>
<dbReference type="Gene3D" id="1.20.5.170">
    <property type="match status" value="6"/>
</dbReference>
<dbReference type="SUPFAM" id="SSF101967">
    <property type="entry name" value="Adhesin YadA, collagen-binding domain"/>
    <property type="match status" value="2"/>
</dbReference>
<name>E1TF08_BURSG</name>
<evidence type="ECO:0000259" key="12">
    <source>
        <dbReference type="Pfam" id="PF05662"/>
    </source>
</evidence>
<gene>
    <name evidence="14" type="ordered locus">BC1003_4304</name>
</gene>
<feature type="domain" description="Trimeric autotransporter adhesin YadA-like C-terminal membrane anchor" evidence="11">
    <location>
        <begin position="894"/>
        <end position="952"/>
    </location>
</feature>
<protein>
    <submittedName>
        <fullName evidence="14">YadA domain-containing protein</fullName>
    </submittedName>
</protein>
<keyword evidence="5" id="KW-1134">Transmembrane beta strand</keyword>
<evidence type="ECO:0000313" key="14">
    <source>
        <dbReference type="EMBL" id="ADN60238.1"/>
    </source>
</evidence>
<comment type="subcellular location">
    <subcellularLocation>
        <location evidence="2">Cell outer membrane</location>
    </subcellularLocation>
    <subcellularLocation>
        <location evidence="1">Cell surface</location>
    </subcellularLocation>
</comment>
<keyword evidence="8" id="KW-0653">Protein transport</keyword>
<dbReference type="Gene3D" id="2.150.10.10">
    <property type="entry name" value="Serralysin-like metalloprotease, C-terminal"/>
    <property type="match status" value="1"/>
</dbReference>
<evidence type="ECO:0000259" key="11">
    <source>
        <dbReference type="Pfam" id="PF03895"/>
    </source>
</evidence>
<evidence type="ECO:0000256" key="7">
    <source>
        <dbReference type="ARBA" id="ARBA00022729"/>
    </source>
</evidence>
<keyword evidence="4" id="KW-0813">Transport</keyword>
<proteinExistence type="inferred from homology"/>
<evidence type="ECO:0000256" key="10">
    <source>
        <dbReference type="ARBA" id="ARBA00023237"/>
    </source>
</evidence>
<dbReference type="Gene3D" id="2.60.40.4050">
    <property type="match status" value="1"/>
</dbReference>
<evidence type="ECO:0000256" key="8">
    <source>
        <dbReference type="ARBA" id="ARBA00022927"/>
    </source>
</evidence>
<feature type="domain" description="Trimeric autotransporter adhesin YadA-like stalk" evidence="12">
    <location>
        <begin position="850"/>
        <end position="877"/>
    </location>
</feature>
<feature type="domain" description="Trimeric autotransporter adhesin YadA-like stalk" evidence="12">
    <location>
        <begin position="630"/>
        <end position="672"/>
    </location>
</feature>
<organism evidence="14">
    <name type="scientific">Burkholderia sp. (strain CCGE1003)</name>
    <dbReference type="NCBI Taxonomy" id="640512"/>
    <lineage>
        <taxon>Bacteria</taxon>
        <taxon>Pseudomonadati</taxon>
        <taxon>Pseudomonadota</taxon>
        <taxon>Betaproteobacteria</taxon>
        <taxon>Burkholderiales</taxon>
        <taxon>Burkholderiaceae</taxon>
        <taxon>Burkholderia</taxon>
    </lineage>
</organism>
<dbReference type="KEGG" id="bgf:BC1003_4304"/>
<keyword evidence="6" id="KW-0812">Transmembrane</keyword>
<feature type="domain" description="ESPR" evidence="13">
    <location>
        <begin position="3"/>
        <end position="49"/>
    </location>
</feature>
<dbReference type="STRING" id="640512.BC1003_4304"/>
<dbReference type="GO" id="GO:0015031">
    <property type="term" value="P:protein transport"/>
    <property type="evidence" value="ECO:0007669"/>
    <property type="project" value="UniProtKB-KW"/>
</dbReference>